<dbReference type="AlphaFoldDB" id="A0A4V2L1W0"/>
<reference evidence="1 2" key="1">
    <citation type="submission" date="2019-01" db="EMBL/GenBank/DDBJ databases">
        <title>Draft genome sequence of Lactobacillus paraplantarum OSY-TC318, a Producer of the novel lantibiotic Paraplantaracin TC318.</title>
        <authorList>
            <person name="Hussein W.E."/>
            <person name="Huang E."/>
            <person name="Yousef A.E."/>
        </authorList>
    </citation>
    <scope>NUCLEOTIDE SEQUENCE [LARGE SCALE GENOMIC DNA]</scope>
    <source>
        <strain evidence="1 2">OSY-TC318</strain>
    </source>
</reference>
<evidence type="ECO:0000313" key="2">
    <source>
        <dbReference type="Proteomes" id="UP000292648"/>
    </source>
</evidence>
<proteinExistence type="predicted"/>
<dbReference type="EMBL" id="SEHH01000040">
    <property type="protein sequence ID" value="TBX47083.1"/>
    <property type="molecule type" value="Genomic_DNA"/>
</dbReference>
<accession>A0A4V2L1W0</accession>
<comment type="caution">
    <text evidence="1">The sequence shown here is derived from an EMBL/GenBank/DDBJ whole genome shotgun (WGS) entry which is preliminary data.</text>
</comment>
<name>A0A4V2L1W0_9LACO</name>
<gene>
    <name evidence="1" type="ORF">EUZ87_05165</name>
</gene>
<protein>
    <submittedName>
        <fullName evidence="1">Uncharacterized protein</fullName>
    </submittedName>
</protein>
<dbReference type="Proteomes" id="UP000292648">
    <property type="component" value="Unassembled WGS sequence"/>
</dbReference>
<organism evidence="1 2">
    <name type="scientific">Lactiplantibacillus paraplantarum</name>
    <dbReference type="NCBI Taxonomy" id="60520"/>
    <lineage>
        <taxon>Bacteria</taxon>
        <taxon>Bacillati</taxon>
        <taxon>Bacillota</taxon>
        <taxon>Bacilli</taxon>
        <taxon>Lactobacillales</taxon>
        <taxon>Lactobacillaceae</taxon>
        <taxon>Lactiplantibacillus</taxon>
    </lineage>
</organism>
<evidence type="ECO:0000313" key="1">
    <source>
        <dbReference type="EMBL" id="TBX47083.1"/>
    </source>
</evidence>
<sequence>MGEKLSEAHIRANKKWDEKNKERKKYIVKRSTAKGFIRDYATDDDLTELLTLISDRHKFLHERIKDNNK</sequence>